<dbReference type="GO" id="GO:0003700">
    <property type="term" value="F:DNA-binding transcription factor activity"/>
    <property type="evidence" value="ECO:0007669"/>
    <property type="project" value="TreeGrafter"/>
</dbReference>
<dbReference type="EMBL" id="SIRS01000001">
    <property type="protein sequence ID" value="TBN18933.1"/>
    <property type="molecule type" value="Genomic_DNA"/>
</dbReference>
<sequence length="344" mass="38623">MKSGKKYSLKDIANDLNISKTTVSLVLNNKGDENKISADTQKRIKEYAKKNDYVPNQLARGLSRGKSETIGLIIPNISDTFYSKVAGFIEIKAKEKGYTVLFSSSYENPETEGELIRSMLNRQVDGLVIASTQKNQKEIDFLKKEKFPFVLFDRHYPDMDTDHVIVDNYYGSRKVTEHLLNLGRKRIGFVTLKPGLEPIAQRLKGYCDALKSHNLVQNKDHIQEISREEYFNEIESAIKDLLQRAEPVDAIVFSTHYLASQGLRVLKKLDVNVPDDVAIVSFDELSAFDIVEPPITAVVQPVEAIGSAVTDILLSKIEGTVKTKTQVKVLKTKLEVRGSCGTKK</sequence>
<keyword evidence="6" id="KW-1185">Reference proteome</keyword>
<keyword evidence="3" id="KW-0804">Transcription</keyword>
<keyword evidence="1" id="KW-0805">Transcription regulation</keyword>
<dbReference type="InterPro" id="IPR001761">
    <property type="entry name" value="Peripla_BP/Lac1_sug-bd_dom"/>
</dbReference>
<evidence type="ECO:0000256" key="1">
    <source>
        <dbReference type="ARBA" id="ARBA00023015"/>
    </source>
</evidence>
<protein>
    <submittedName>
        <fullName evidence="5">LacI family transcriptional regulator</fullName>
    </submittedName>
</protein>
<evidence type="ECO:0000313" key="5">
    <source>
        <dbReference type="EMBL" id="TBN18933.1"/>
    </source>
</evidence>
<evidence type="ECO:0000259" key="4">
    <source>
        <dbReference type="PROSITE" id="PS50932"/>
    </source>
</evidence>
<dbReference type="PANTHER" id="PTHR30146:SF109">
    <property type="entry name" value="HTH-TYPE TRANSCRIPTIONAL REGULATOR GALS"/>
    <property type="match status" value="1"/>
</dbReference>
<organism evidence="5 6">
    <name type="scientific">Hyunsoonleella pacifica</name>
    <dbReference type="NCBI Taxonomy" id="1080224"/>
    <lineage>
        <taxon>Bacteria</taxon>
        <taxon>Pseudomonadati</taxon>
        <taxon>Bacteroidota</taxon>
        <taxon>Flavobacteriia</taxon>
        <taxon>Flavobacteriales</taxon>
        <taxon>Flavobacteriaceae</taxon>
    </lineage>
</organism>
<dbReference type="AlphaFoldDB" id="A0A4Q9FSG1"/>
<reference evidence="5 6" key="1">
    <citation type="journal article" date="2015" name="Int. J. Syst. Evol. Microbiol.">
        <title>Hyunsoonleella pacifica sp. nov., isolated from seawater of South Pacific Gyre.</title>
        <authorList>
            <person name="Gao X."/>
            <person name="Zhang Z."/>
            <person name="Dai X."/>
            <person name="Zhang X.H."/>
        </authorList>
    </citation>
    <scope>NUCLEOTIDE SEQUENCE [LARGE SCALE GENOMIC DNA]</scope>
    <source>
        <strain evidence="5 6">SW033</strain>
    </source>
</reference>
<dbReference type="InterPro" id="IPR028082">
    <property type="entry name" value="Peripla_BP_I"/>
</dbReference>
<dbReference type="InterPro" id="IPR000843">
    <property type="entry name" value="HTH_LacI"/>
</dbReference>
<dbReference type="CDD" id="cd19977">
    <property type="entry name" value="PBP1_EndR-like"/>
    <property type="match status" value="1"/>
</dbReference>
<gene>
    <name evidence="5" type="ORF">EYD46_02380</name>
</gene>
<dbReference type="CDD" id="cd01392">
    <property type="entry name" value="HTH_LacI"/>
    <property type="match status" value="1"/>
</dbReference>
<evidence type="ECO:0000256" key="3">
    <source>
        <dbReference type="ARBA" id="ARBA00023163"/>
    </source>
</evidence>
<dbReference type="Pfam" id="PF00532">
    <property type="entry name" value="Peripla_BP_1"/>
    <property type="match status" value="1"/>
</dbReference>
<dbReference type="SUPFAM" id="SSF47413">
    <property type="entry name" value="lambda repressor-like DNA-binding domains"/>
    <property type="match status" value="1"/>
</dbReference>
<dbReference type="RefSeq" id="WP_130935448.1">
    <property type="nucleotide sequence ID" value="NZ_BMEE01000001.1"/>
</dbReference>
<dbReference type="Proteomes" id="UP000292372">
    <property type="component" value="Unassembled WGS sequence"/>
</dbReference>
<dbReference type="InterPro" id="IPR010982">
    <property type="entry name" value="Lambda_DNA-bd_dom_sf"/>
</dbReference>
<dbReference type="SMART" id="SM00354">
    <property type="entry name" value="HTH_LACI"/>
    <property type="match status" value="1"/>
</dbReference>
<feature type="domain" description="HTH lacI-type" evidence="4">
    <location>
        <begin position="7"/>
        <end position="64"/>
    </location>
</feature>
<dbReference type="SUPFAM" id="SSF53822">
    <property type="entry name" value="Periplasmic binding protein-like I"/>
    <property type="match status" value="1"/>
</dbReference>
<comment type="caution">
    <text evidence="5">The sequence shown here is derived from an EMBL/GenBank/DDBJ whole genome shotgun (WGS) entry which is preliminary data.</text>
</comment>
<dbReference type="Pfam" id="PF00356">
    <property type="entry name" value="LacI"/>
    <property type="match status" value="1"/>
</dbReference>
<dbReference type="PROSITE" id="PS50932">
    <property type="entry name" value="HTH_LACI_2"/>
    <property type="match status" value="1"/>
</dbReference>
<dbReference type="Gene3D" id="1.10.260.40">
    <property type="entry name" value="lambda repressor-like DNA-binding domains"/>
    <property type="match status" value="1"/>
</dbReference>
<name>A0A4Q9FSG1_9FLAO</name>
<evidence type="ECO:0000256" key="2">
    <source>
        <dbReference type="ARBA" id="ARBA00023125"/>
    </source>
</evidence>
<keyword evidence="2" id="KW-0238">DNA-binding</keyword>
<dbReference type="PANTHER" id="PTHR30146">
    <property type="entry name" value="LACI-RELATED TRANSCRIPTIONAL REPRESSOR"/>
    <property type="match status" value="1"/>
</dbReference>
<dbReference type="Gene3D" id="3.40.50.2300">
    <property type="match status" value="2"/>
</dbReference>
<proteinExistence type="predicted"/>
<evidence type="ECO:0000313" key="6">
    <source>
        <dbReference type="Proteomes" id="UP000292372"/>
    </source>
</evidence>
<accession>A0A4Q9FSG1</accession>
<dbReference type="OrthoDB" id="9768806at2"/>
<dbReference type="GO" id="GO:0000976">
    <property type="term" value="F:transcription cis-regulatory region binding"/>
    <property type="evidence" value="ECO:0007669"/>
    <property type="project" value="TreeGrafter"/>
</dbReference>